<proteinExistence type="predicted"/>
<accession>A0A1H7IP23</accession>
<evidence type="ECO:0000313" key="2">
    <source>
        <dbReference type="Proteomes" id="UP000199421"/>
    </source>
</evidence>
<protein>
    <submittedName>
        <fullName evidence="1">Uncharacterized protein</fullName>
    </submittedName>
</protein>
<sequence length="168" mass="18723">MQKSVLLFFISMVFYSCSILGQQQTGSEEQKLLKEISKKLFIPRDVDSSCKSVFTIVTIQVRDARVSDALIFDSGCPATLQHAFSKTIGVLKSAAWHEIFPAAKGQQNYDIALPFGYLFQVDGCYDTSLTEDGIQRKLQAIREKKSQGSAVPSYQLKPVIKKFVGRTS</sequence>
<dbReference type="EMBL" id="FOAF01000001">
    <property type="protein sequence ID" value="SEK62495.1"/>
    <property type="molecule type" value="Genomic_DNA"/>
</dbReference>
<dbReference type="PROSITE" id="PS51257">
    <property type="entry name" value="PROKAR_LIPOPROTEIN"/>
    <property type="match status" value="1"/>
</dbReference>
<reference evidence="2" key="1">
    <citation type="submission" date="2016-10" db="EMBL/GenBank/DDBJ databases">
        <authorList>
            <person name="Varghese N."/>
            <person name="Submissions S."/>
        </authorList>
    </citation>
    <scope>NUCLEOTIDE SEQUENCE [LARGE SCALE GENOMIC DNA]</scope>
    <source>
        <strain evidence="2">DSM 18733</strain>
    </source>
</reference>
<organism evidence="1 2">
    <name type="scientific">Olivibacter domesticus</name>
    <name type="common">Pseudosphingobacterium domesticum</name>
    <dbReference type="NCBI Taxonomy" id="407022"/>
    <lineage>
        <taxon>Bacteria</taxon>
        <taxon>Pseudomonadati</taxon>
        <taxon>Bacteroidota</taxon>
        <taxon>Sphingobacteriia</taxon>
        <taxon>Sphingobacteriales</taxon>
        <taxon>Sphingobacteriaceae</taxon>
        <taxon>Olivibacter</taxon>
    </lineage>
</organism>
<keyword evidence="2" id="KW-1185">Reference proteome</keyword>
<name>A0A1H7IP23_OLID1</name>
<dbReference type="AlphaFoldDB" id="A0A1H7IP23"/>
<evidence type="ECO:0000313" key="1">
    <source>
        <dbReference type="EMBL" id="SEK62495.1"/>
    </source>
</evidence>
<dbReference type="RefSeq" id="WP_093318431.1">
    <property type="nucleotide sequence ID" value="NZ_FOAF01000001.1"/>
</dbReference>
<gene>
    <name evidence="1" type="ORF">SAMN05661044_00723</name>
</gene>
<dbReference type="Proteomes" id="UP000199421">
    <property type="component" value="Unassembled WGS sequence"/>
</dbReference>